<comment type="caution">
    <text evidence="1">The sequence shown here is derived from an EMBL/GenBank/DDBJ whole genome shotgun (WGS) entry which is preliminary data.</text>
</comment>
<evidence type="ECO:0000313" key="2">
    <source>
        <dbReference type="Proteomes" id="UP001189429"/>
    </source>
</evidence>
<dbReference type="Proteomes" id="UP001189429">
    <property type="component" value="Unassembled WGS sequence"/>
</dbReference>
<accession>A0ABN9VMX0</accession>
<dbReference type="EMBL" id="CAUYUJ010017295">
    <property type="protein sequence ID" value="CAK0873564.1"/>
    <property type="molecule type" value="Genomic_DNA"/>
</dbReference>
<evidence type="ECO:0000313" key="1">
    <source>
        <dbReference type="EMBL" id="CAK0873564.1"/>
    </source>
</evidence>
<sequence>MVSGAPGQMSMAHFGRKKFHGAELHSAREEIQMSMQLRCRATPCRSHTDRVQALQVRGRERQVGVQRPRGAPLGPVVRQARDPLDAAASRVPVAKVSHFEGPRVRRRWQRVQASAAAKRGDRGASKYHIRAEWEKNYGGHSFCSESAKIARDTVVCLSSQLPARHGVVVYGRSE</sequence>
<name>A0ABN9VMX0_9DINO</name>
<keyword evidence="2" id="KW-1185">Reference proteome</keyword>
<gene>
    <name evidence="1" type="ORF">PCOR1329_LOCUS58749</name>
</gene>
<protein>
    <submittedName>
        <fullName evidence="1">Uncharacterized protein</fullName>
    </submittedName>
</protein>
<organism evidence="1 2">
    <name type="scientific">Prorocentrum cordatum</name>
    <dbReference type="NCBI Taxonomy" id="2364126"/>
    <lineage>
        <taxon>Eukaryota</taxon>
        <taxon>Sar</taxon>
        <taxon>Alveolata</taxon>
        <taxon>Dinophyceae</taxon>
        <taxon>Prorocentrales</taxon>
        <taxon>Prorocentraceae</taxon>
        <taxon>Prorocentrum</taxon>
    </lineage>
</organism>
<reference evidence="1" key="1">
    <citation type="submission" date="2023-10" db="EMBL/GenBank/DDBJ databases">
        <authorList>
            <person name="Chen Y."/>
            <person name="Shah S."/>
            <person name="Dougan E. K."/>
            <person name="Thang M."/>
            <person name="Chan C."/>
        </authorList>
    </citation>
    <scope>NUCLEOTIDE SEQUENCE [LARGE SCALE GENOMIC DNA]</scope>
</reference>
<proteinExistence type="predicted"/>